<sequence length="163" mass="17438">MGRASILKAGRAQQFPWSISWRPHSSLLCLAAYSSAQPSFICPAPPILSGRTKLCPVTFGPQLERISAALNSKQNPATVFQSCPATNSSNPGRAQQKNPYALPSIASRNSSSPVTPNRAQLPIARPHIHHARPHISPIPAAISNSIRAVRPHLVCPAFSGRAQ</sequence>
<dbReference type="EMBL" id="CAEKDK010000003">
    <property type="protein sequence ID" value="CAB4273482.1"/>
    <property type="molecule type" value="Genomic_DNA"/>
</dbReference>
<dbReference type="Proteomes" id="UP000507222">
    <property type="component" value="Unassembled WGS sequence"/>
</dbReference>
<name>A0A6J5UCC2_PRUAR</name>
<reference evidence="1 2" key="1">
    <citation type="submission" date="2020-05" db="EMBL/GenBank/DDBJ databases">
        <authorList>
            <person name="Campoy J."/>
            <person name="Schneeberger K."/>
            <person name="Spophaly S."/>
        </authorList>
    </citation>
    <scope>NUCLEOTIDE SEQUENCE [LARGE SCALE GENOMIC DNA]</scope>
    <source>
        <strain evidence="1">PruArmRojPasFocal</strain>
    </source>
</reference>
<evidence type="ECO:0000313" key="1">
    <source>
        <dbReference type="EMBL" id="CAB4273482.1"/>
    </source>
</evidence>
<protein>
    <submittedName>
        <fullName evidence="1">Uncharacterized protein</fullName>
    </submittedName>
</protein>
<dbReference type="AlphaFoldDB" id="A0A6J5UCC2"/>
<proteinExistence type="predicted"/>
<organism evidence="1 2">
    <name type="scientific">Prunus armeniaca</name>
    <name type="common">Apricot</name>
    <name type="synonym">Armeniaca vulgaris</name>
    <dbReference type="NCBI Taxonomy" id="36596"/>
    <lineage>
        <taxon>Eukaryota</taxon>
        <taxon>Viridiplantae</taxon>
        <taxon>Streptophyta</taxon>
        <taxon>Embryophyta</taxon>
        <taxon>Tracheophyta</taxon>
        <taxon>Spermatophyta</taxon>
        <taxon>Magnoliopsida</taxon>
        <taxon>eudicotyledons</taxon>
        <taxon>Gunneridae</taxon>
        <taxon>Pentapetalae</taxon>
        <taxon>rosids</taxon>
        <taxon>fabids</taxon>
        <taxon>Rosales</taxon>
        <taxon>Rosaceae</taxon>
        <taxon>Amygdaloideae</taxon>
        <taxon>Amygdaleae</taxon>
        <taxon>Prunus</taxon>
    </lineage>
</organism>
<evidence type="ECO:0000313" key="2">
    <source>
        <dbReference type="Proteomes" id="UP000507222"/>
    </source>
</evidence>
<accession>A0A6J5UCC2</accession>
<gene>
    <name evidence="1" type="ORF">CURHAP_LOCUS21256</name>
</gene>